<keyword evidence="2" id="KW-1185">Reference proteome</keyword>
<organism evidence="1 2">
    <name type="scientific">Galliscardovia ingluviei</name>
    <dbReference type="NCBI Taxonomy" id="1769422"/>
    <lineage>
        <taxon>Bacteria</taxon>
        <taxon>Bacillati</taxon>
        <taxon>Actinomycetota</taxon>
        <taxon>Actinomycetes</taxon>
        <taxon>Bifidobacteriales</taxon>
        <taxon>Bifidobacteriaceae</taxon>
        <taxon>Galliscardovia</taxon>
    </lineage>
</organism>
<evidence type="ECO:0000313" key="2">
    <source>
        <dbReference type="Proteomes" id="UP000619536"/>
    </source>
</evidence>
<reference evidence="1" key="2">
    <citation type="submission" date="2020-09" db="EMBL/GenBank/DDBJ databases">
        <authorList>
            <person name="Sun Q."/>
            <person name="Sedlacek I."/>
        </authorList>
    </citation>
    <scope>NUCLEOTIDE SEQUENCE</scope>
    <source>
        <strain evidence="1">CCM 8606</strain>
    </source>
</reference>
<evidence type="ECO:0000313" key="1">
    <source>
        <dbReference type="EMBL" id="GGI12690.1"/>
    </source>
</evidence>
<name>A0A8J3AH00_9BIFI</name>
<sequence>MDKSAALARMAEVSTVDEVLALAEQLGLTMNYEQADYALGRINQTKNDAAELSGDTLEKVAAELFNL</sequence>
<dbReference type="EMBL" id="BMDH01000001">
    <property type="protein sequence ID" value="GGI12690.1"/>
    <property type="molecule type" value="Genomic_DNA"/>
</dbReference>
<protein>
    <submittedName>
        <fullName evidence="1">Uncharacterized protein</fullName>
    </submittedName>
</protein>
<reference evidence="1" key="1">
    <citation type="journal article" date="2014" name="Int. J. Syst. Evol. Microbiol.">
        <title>Complete genome sequence of Corynebacterium casei LMG S-19264T (=DSM 44701T), isolated from a smear-ripened cheese.</title>
        <authorList>
            <consortium name="US DOE Joint Genome Institute (JGI-PGF)"/>
            <person name="Walter F."/>
            <person name="Albersmeier A."/>
            <person name="Kalinowski J."/>
            <person name="Ruckert C."/>
        </authorList>
    </citation>
    <scope>NUCLEOTIDE SEQUENCE</scope>
    <source>
        <strain evidence="1">CCM 8606</strain>
    </source>
</reference>
<proteinExistence type="predicted"/>
<dbReference type="AlphaFoldDB" id="A0A8J3AH00"/>
<gene>
    <name evidence="1" type="ORF">GCM10007377_02220</name>
</gene>
<dbReference type="Proteomes" id="UP000619536">
    <property type="component" value="Unassembled WGS sequence"/>
</dbReference>
<accession>A0A8J3AH00</accession>
<dbReference type="RefSeq" id="WP_188354409.1">
    <property type="nucleotide sequence ID" value="NZ_BMDH01000001.1"/>
</dbReference>
<comment type="caution">
    <text evidence="1">The sequence shown here is derived from an EMBL/GenBank/DDBJ whole genome shotgun (WGS) entry which is preliminary data.</text>
</comment>